<gene>
    <name evidence="5" type="ORF">J3R73_002390</name>
</gene>
<feature type="domain" description="N-acetyltransferase" evidence="4">
    <location>
        <begin position="4"/>
        <end position="150"/>
    </location>
</feature>
<feature type="region of interest" description="Disordered" evidence="3">
    <location>
        <begin position="144"/>
        <end position="169"/>
    </location>
</feature>
<dbReference type="PROSITE" id="PS51186">
    <property type="entry name" value="GNAT"/>
    <property type="match status" value="1"/>
</dbReference>
<dbReference type="PANTHER" id="PTHR43877">
    <property type="entry name" value="AMINOALKYLPHOSPHONATE N-ACETYLTRANSFERASE-RELATED-RELATED"/>
    <property type="match status" value="1"/>
</dbReference>
<dbReference type="InterPro" id="IPR016181">
    <property type="entry name" value="Acyl_CoA_acyltransferase"/>
</dbReference>
<dbReference type="RefSeq" id="WP_307426724.1">
    <property type="nucleotide sequence ID" value="NZ_JAUSVK010000001.1"/>
</dbReference>
<evidence type="ECO:0000313" key="6">
    <source>
        <dbReference type="Proteomes" id="UP001237448"/>
    </source>
</evidence>
<evidence type="ECO:0000256" key="2">
    <source>
        <dbReference type="ARBA" id="ARBA00023315"/>
    </source>
</evidence>
<keyword evidence="1" id="KW-0808">Transferase</keyword>
<dbReference type="InterPro" id="IPR050832">
    <property type="entry name" value="Bact_Acetyltransf"/>
</dbReference>
<dbReference type="Gene3D" id="3.40.630.30">
    <property type="match status" value="1"/>
</dbReference>
<sequence length="169" mass="18843">MTSLRLRQATRDDLPSLMDLETAAFATDRIARRSWLELLASPAAAVTVVAEGPAVIGCSVVLRNARTRVARLYSIAVSRQARRQGIARLLIEDAAHRAGRAGATELRLETRFDNLPAQRLFERSGFRPFKRVAGYYQDGAEAIRYRRPVSPPHRDDPAPPHESRPCQAK</sequence>
<dbReference type="CDD" id="cd04301">
    <property type="entry name" value="NAT_SF"/>
    <property type="match status" value="1"/>
</dbReference>
<comment type="caution">
    <text evidence="5">The sequence shown here is derived from an EMBL/GenBank/DDBJ whole genome shotgun (WGS) entry which is preliminary data.</text>
</comment>
<evidence type="ECO:0000259" key="4">
    <source>
        <dbReference type="PROSITE" id="PS51186"/>
    </source>
</evidence>
<keyword evidence="6" id="KW-1185">Reference proteome</keyword>
<protein>
    <submittedName>
        <fullName evidence="5">Ribosomal protein S18 acetylase RimI-like enzyme</fullName>
    </submittedName>
</protein>
<evidence type="ECO:0000256" key="3">
    <source>
        <dbReference type="SAM" id="MobiDB-lite"/>
    </source>
</evidence>
<accession>A0ABU0FES0</accession>
<keyword evidence="2" id="KW-0012">Acyltransferase</keyword>
<evidence type="ECO:0000313" key="5">
    <source>
        <dbReference type="EMBL" id="MDQ0392598.1"/>
    </source>
</evidence>
<organism evidence="5 6">
    <name type="scientific">Labrys monachus</name>
    <dbReference type="NCBI Taxonomy" id="217067"/>
    <lineage>
        <taxon>Bacteria</taxon>
        <taxon>Pseudomonadati</taxon>
        <taxon>Pseudomonadota</taxon>
        <taxon>Alphaproteobacteria</taxon>
        <taxon>Hyphomicrobiales</taxon>
        <taxon>Xanthobacteraceae</taxon>
        <taxon>Labrys</taxon>
    </lineage>
</organism>
<dbReference type="Pfam" id="PF00583">
    <property type="entry name" value="Acetyltransf_1"/>
    <property type="match status" value="1"/>
</dbReference>
<name>A0ABU0FES0_9HYPH</name>
<reference evidence="5 6" key="1">
    <citation type="submission" date="2023-07" db="EMBL/GenBank/DDBJ databases">
        <title>Genomic Encyclopedia of Type Strains, Phase IV (KMG-IV): sequencing the most valuable type-strain genomes for metagenomic binning, comparative biology and taxonomic classification.</title>
        <authorList>
            <person name="Goeker M."/>
        </authorList>
    </citation>
    <scope>NUCLEOTIDE SEQUENCE [LARGE SCALE GENOMIC DNA]</scope>
    <source>
        <strain evidence="5 6">DSM 5896</strain>
    </source>
</reference>
<dbReference type="InterPro" id="IPR000182">
    <property type="entry name" value="GNAT_dom"/>
</dbReference>
<evidence type="ECO:0000256" key="1">
    <source>
        <dbReference type="ARBA" id="ARBA00022679"/>
    </source>
</evidence>
<dbReference type="Proteomes" id="UP001237448">
    <property type="component" value="Unassembled WGS sequence"/>
</dbReference>
<proteinExistence type="predicted"/>
<dbReference type="SUPFAM" id="SSF55729">
    <property type="entry name" value="Acyl-CoA N-acyltransferases (Nat)"/>
    <property type="match status" value="1"/>
</dbReference>
<feature type="compositionally biased region" description="Basic and acidic residues" evidence="3">
    <location>
        <begin position="152"/>
        <end position="169"/>
    </location>
</feature>
<dbReference type="EMBL" id="JAUSVK010000001">
    <property type="protein sequence ID" value="MDQ0392598.1"/>
    <property type="molecule type" value="Genomic_DNA"/>
</dbReference>